<dbReference type="GO" id="GO:1990404">
    <property type="term" value="F:NAD+-protein mono-ADP-ribosyltransferase activity"/>
    <property type="evidence" value="ECO:0007669"/>
    <property type="project" value="TreeGrafter"/>
</dbReference>
<keyword evidence="3 7" id="KW-0808">Transferase</keyword>
<sequence length="480" mass="52928">MDSHVKVRGSSLSEKHTRTRRLGEAKLRLLWKEIVSKGPSNRVTQVRSRLGPFLDSLRHEKISIDMPGAVRYFRSPSGRDALLKASRDYKCVVQLEENIAGLNLSSLREGTVVASYSLRGGLQVLVCQGDITKLEADVLVNAANEDLDHCGGVAAALSKAGGPQVQKESSRLVQQKGKIRTGEVVMTTGGNLKCKALLHAIGPVQGDVGGREKVLIEQSVKKALDLAETKKFRSIAIPSGLLGCNEIFHASFHCDPQKINKNCKKILKHCESKGYTSVAFPAVNTELPEHWDPMEGEDFKKVELNPNSKEYKEIAQGFLKTAKYNIQKIERIQNLHLWRAFAVCRQRILAKNGVAELGEKLLYHGTSAESCNCIERDKFDRGYAGTHAAAYGKGVYFAVTAEYSARGYSPADSTGLKRLYAARVVTGRYTGGNSTLCAPPARGSDPSDRFDSVVDNQQRPNMFIIFHDGQAYPEYLIIFK</sequence>
<evidence type="ECO:0000259" key="8">
    <source>
        <dbReference type="PROSITE" id="PS51059"/>
    </source>
</evidence>
<dbReference type="InParanoid" id="A0A673CGQ7"/>
<protein>
    <recommendedName>
        <fullName evidence="7">Poly [ADP-ribose] polymerase</fullName>
        <shortName evidence="7">PARP</shortName>
        <ecNumber evidence="7">2.4.2.-</ecNumber>
    </recommendedName>
</protein>
<dbReference type="Gene3D" id="3.90.228.10">
    <property type="match status" value="1"/>
</dbReference>
<dbReference type="AlphaFoldDB" id="A0A673CGQ7"/>
<feature type="domain" description="PARP catalytic" evidence="8">
    <location>
        <begin position="287"/>
        <end position="480"/>
    </location>
</feature>
<dbReference type="EC" id="2.4.2.-" evidence="7"/>
<evidence type="ECO:0000256" key="6">
    <source>
        <dbReference type="ARBA" id="ARBA00024347"/>
    </source>
</evidence>
<dbReference type="Pfam" id="PF00644">
    <property type="entry name" value="PARP"/>
    <property type="match status" value="1"/>
</dbReference>
<keyword evidence="2 7" id="KW-0328">Glycosyltransferase</keyword>
<dbReference type="InterPro" id="IPR052056">
    <property type="entry name" value="Mono-ARTD/PARP"/>
</dbReference>
<proteinExistence type="inferred from homology"/>
<dbReference type="PROSITE" id="PS51154">
    <property type="entry name" value="MACRO"/>
    <property type="match status" value="1"/>
</dbReference>
<dbReference type="Gene3D" id="3.40.220.10">
    <property type="entry name" value="Leucine Aminopeptidase, subunit E, domain 1"/>
    <property type="match status" value="2"/>
</dbReference>
<dbReference type="Ensembl" id="ENSSORT00005053131.1">
    <property type="protein sequence ID" value="ENSSORP00005051892.1"/>
    <property type="gene ID" value="ENSSORG00005023432.1"/>
</dbReference>
<dbReference type="SMART" id="SM00506">
    <property type="entry name" value="A1pp"/>
    <property type="match status" value="1"/>
</dbReference>
<dbReference type="GO" id="GO:0003950">
    <property type="term" value="F:NAD+ poly-ADP-ribosyltransferase activity"/>
    <property type="evidence" value="ECO:0007669"/>
    <property type="project" value="UniProtKB-UniRule"/>
</dbReference>
<dbReference type="PROSITE" id="PS51059">
    <property type="entry name" value="PARP_CATALYTIC"/>
    <property type="match status" value="1"/>
</dbReference>
<reference evidence="10" key="1">
    <citation type="submission" date="2019-06" db="EMBL/GenBank/DDBJ databases">
        <authorList>
            <consortium name="Wellcome Sanger Institute Data Sharing"/>
        </authorList>
    </citation>
    <scope>NUCLEOTIDE SEQUENCE [LARGE SCALE GENOMIC DNA]</scope>
</reference>
<dbReference type="PANTHER" id="PTHR14453:SF107">
    <property type="entry name" value="POLY [ADP-RIBOSE] POLYMERASE"/>
    <property type="match status" value="1"/>
</dbReference>
<reference evidence="10" key="2">
    <citation type="submission" date="2025-08" db="UniProtKB">
        <authorList>
            <consortium name="Ensembl"/>
        </authorList>
    </citation>
    <scope>IDENTIFICATION</scope>
</reference>
<accession>A0A673CGQ7</accession>
<evidence type="ECO:0000256" key="4">
    <source>
        <dbReference type="ARBA" id="ARBA00023027"/>
    </source>
</evidence>
<evidence type="ECO:0000313" key="11">
    <source>
        <dbReference type="Proteomes" id="UP000472271"/>
    </source>
</evidence>
<dbReference type="SUPFAM" id="SSF56399">
    <property type="entry name" value="ADP-ribosylation"/>
    <property type="match status" value="1"/>
</dbReference>
<dbReference type="GO" id="GO:0070212">
    <property type="term" value="P:protein poly-ADP-ribosylation"/>
    <property type="evidence" value="ECO:0007669"/>
    <property type="project" value="TreeGrafter"/>
</dbReference>
<evidence type="ECO:0000259" key="9">
    <source>
        <dbReference type="PROSITE" id="PS51154"/>
    </source>
</evidence>
<evidence type="ECO:0000256" key="2">
    <source>
        <dbReference type="ARBA" id="ARBA00022676"/>
    </source>
</evidence>
<keyword evidence="4 7" id="KW-0520">NAD</keyword>
<keyword evidence="5" id="KW-0539">Nucleus</keyword>
<keyword evidence="11" id="KW-1185">Reference proteome</keyword>
<dbReference type="GO" id="GO:0005634">
    <property type="term" value="C:nucleus"/>
    <property type="evidence" value="ECO:0007669"/>
    <property type="project" value="UniProtKB-SubCell"/>
</dbReference>
<dbReference type="GO" id="GO:0003714">
    <property type="term" value="F:transcription corepressor activity"/>
    <property type="evidence" value="ECO:0007669"/>
    <property type="project" value="TreeGrafter"/>
</dbReference>
<reference evidence="10" key="3">
    <citation type="submission" date="2025-09" db="UniProtKB">
        <authorList>
            <consortium name="Ensembl"/>
        </authorList>
    </citation>
    <scope>IDENTIFICATION</scope>
</reference>
<organism evidence="10 11">
    <name type="scientific">Sphaeramia orbicularis</name>
    <name type="common">orbiculate cardinalfish</name>
    <dbReference type="NCBI Taxonomy" id="375764"/>
    <lineage>
        <taxon>Eukaryota</taxon>
        <taxon>Metazoa</taxon>
        <taxon>Chordata</taxon>
        <taxon>Craniata</taxon>
        <taxon>Vertebrata</taxon>
        <taxon>Euteleostomi</taxon>
        <taxon>Actinopterygii</taxon>
        <taxon>Neopterygii</taxon>
        <taxon>Teleostei</taxon>
        <taxon>Neoteleostei</taxon>
        <taxon>Acanthomorphata</taxon>
        <taxon>Gobiaria</taxon>
        <taxon>Kurtiformes</taxon>
        <taxon>Apogonoidei</taxon>
        <taxon>Apogonidae</taxon>
        <taxon>Apogoninae</taxon>
        <taxon>Sphaeramia</taxon>
    </lineage>
</organism>
<dbReference type="PANTHER" id="PTHR14453">
    <property type="entry name" value="PARP/ZINC FINGER CCCH TYPE DOMAIN CONTAINING PROTEIN"/>
    <property type="match status" value="1"/>
</dbReference>
<dbReference type="SUPFAM" id="SSF52949">
    <property type="entry name" value="Macro domain-like"/>
    <property type="match status" value="2"/>
</dbReference>
<dbReference type="GO" id="GO:0005737">
    <property type="term" value="C:cytoplasm"/>
    <property type="evidence" value="ECO:0007669"/>
    <property type="project" value="TreeGrafter"/>
</dbReference>
<dbReference type="Pfam" id="PF01661">
    <property type="entry name" value="Macro"/>
    <property type="match status" value="1"/>
</dbReference>
<dbReference type="Proteomes" id="UP000472271">
    <property type="component" value="Chromosome 18"/>
</dbReference>
<evidence type="ECO:0000256" key="1">
    <source>
        <dbReference type="ARBA" id="ARBA00004123"/>
    </source>
</evidence>
<dbReference type="InterPro" id="IPR043472">
    <property type="entry name" value="Macro_dom-like"/>
</dbReference>
<feature type="domain" description="Macro" evidence="9">
    <location>
        <begin position="111"/>
        <end position="323"/>
    </location>
</feature>
<comment type="subcellular location">
    <subcellularLocation>
        <location evidence="1">Nucleus</location>
    </subcellularLocation>
</comment>
<evidence type="ECO:0000256" key="7">
    <source>
        <dbReference type="RuleBase" id="RU362114"/>
    </source>
</evidence>
<dbReference type="GO" id="GO:0010629">
    <property type="term" value="P:negative regulation of gene expression"/>
    <property type="evidence" value="ECO:0007669"/>
    <property type="project" value="TreeGrafter"/>
</dbReference>
<evidence type="ECO:0000256" key="5">
    <source>
        <dbReference type="ARBA" id="ARBA00023242"/>
    </source>
</evidence>
<dbReference type="FunFam" id="3.90.228.10:FF:000008">
    <property type="entry name" value="Poly [ADP-ribose] polymerase"/>
    <property type="match status" value="1"/>
</dbReference>
<dbReference type="CDD" id="cd01439">
    <property type="entry name" value="TCCD_inducible_PARP_like"/>
    <property type="match status" value="1"/>
</dbReference>
<evidence type="ECO:0000256" key="3">
    <source>
        <dbReference type="ARBA" id="ARBA00022679"/>
    </source>
</evidence>
<dbReference type="InterPro" id="IPR002589">
    <property type="entry name" value="Macro_dom"/>
</dbReference>
<evidence type="ECO:0000313" key="10">
    <source>
        <dbReference type="Ensembl" id="ENSSORP00005051892.1"/>
    </source>
</evidence>
<name>A0A673CGQ7_9TELE</name>
<dbReference type="InterPro" id="IPR012317">
    <property type="entry name" value="Poly(ADP-ribose)pol_cat_dom"/>
</dbReference>
<comment type="similarity">
    <text evidence="6">Belongs to the ARTD/PARP family.</text>
</comment>